<name>D4LF96_RUMC1</name>
<dbReference type="KEGG" id="rch:RUM_22980"/>
<dbReference type="STRING" id="213810.RUM_22980"/>
<feature type="domain" description="tRNA-specific 2-thiouridylase MnmA-like C-terminal" evidence="12">
    <location>
        <begin position="282"/>
        <end position="357"/>
    </location>
</feature>
<dbReference type="InterPro" id="IPR046885">
    <property type="entry name" value="MnmA-like_C"/>
</dbReference>
<dbReference type="PANTHER" id="PTHR11933:SF5">
    <property type="entry name" value="MITOCHONDRIAL TRNA-SPECIFIC 2-THIOURIDYLASE 1"/>
    <property type="match status" value="1"/>
</dbReference>
<keyword evidence="14" id="KW-0489">Methyltransferase</keyword>
<dbReference type="CDD" id="cd01998">
    <property type="entry name" value="MnmA_TRMU-like"/>
    <property type="match status" value="1"/>
</dbReference>
<dbReference type="GO" id="GO:0032259">
    <property type="term" value="P:methylation"/>
    <property type="evidence" value="ECO:0007669"/>
    <property type="project" value="UniProtKB-KW"/>
</dbReference>
<dbReference type="GO" id="GO:0005524">
    <property type="term" value="F:ATP binding"/>
    <property type="evidence" value="ECO:0007669"/>
    <property type="project" value="UniProtKB-KW"/>
</dbReference>
<comment type="caution">
    <text evidence="11">Lacks conserved residue(s) required for the propagation of feature annotation.</text>
</comment>
<feature type="region of interest" description="Interaction with tRNA" evidence="11">
    <location>
        <begin position="152"/>
        <end position="154"/>
    </location>
</feature>
<feature type="region of interest" description="Interaction with tRNA" evidence="11">
    <location>
        <begin position="308"/>
        <end position="309"/>
    </location>
</feature>
<evidence type="ECO:0000259" key="13">
    <source>
        <dbReference type="Pfam" id="PF20259"/>
    </source>
</evidence>
<feature type="binding site" evidence="11">
    <location>
        <begin position="7"/>
        <end position="14"/>
    </location>
    <ligand>
        <name>ATP</name>
        <dbReference type="ChEBI" id="CHEBI:30616"/>
    </ligand>
</feature>
<feature type="site" description="Interaction with tRNA" evidence="11">
    <location>
        <position position="341"/>
    </location>
</feature>
<evidence type="ECO:0000256" key="9">
    <source>
        <dbReference type="ARBA" id="ARBA00051542"/>
    </source>
</evidence>
<evidence type="ECO:0000256" key="2">
    <source>
        <dbReference type="ARBA" id="ARBA00022555"/>
    </source>
</evidence>
<dbReference type="HAMAP" id="MF_00144">
    <property type="entry name" value="tRNA_thiouridyl_MnmA"/>
    <property type="match status" value="1"/>
</dbReference>
<keyword evidence="2 11" id="KW-0820">tRNA-binding</keyword>
<dbReference type="NCBIfam" id="NF001138">
    <property type="entry name" value="PRK00143.1"/>
    <property type="match status" value="1"/>
</dbReference>
<proteinExistence type="inferred from homology"/>
<evidence type="ECO:0000256" key="8">
    <source>
        <dbReference type="ARBA" id="ARBA00023157"/>
    </source>
</evidence>
<keyword evidence="4 11" id="KW-0819">tRNA processing</keyword>
<comment type="similarity">
    <text evidence="11">Belongs to the MnmA/TRMU family.</text>
</comment>
<dbReference type="HOGENOM" id="CLU_035188_0_0_9"/>
<evidence type="ECO:0000256" key="5">
    <source>
        <dbReference type="ARBA" id="ARBA00022741"/>
    </source>
</evidence>
<evidence type="ECO:0000256" key="4">
    <source>
        <dbReference type="ARBA" id="ARBA00022694"/>
    </source>
</evidence>
<dbReference type="FunFam" id="2.30.30.280:FF:000001">
    <property type="entry name" value="tRNA-specific 2-thiouridylase MnmA"/>
    <property type="match status" value="1"/>
</dbReference>
<keyword evidence="5 11" id="KW-0547">Nucleotide-binding</keyword>
<dbReference type="GO" id="GO:0005737">
    <property type="term" value="C:cytoplasm"/>
    <property type="evidence" value="ECO:0007669"/>
    <property type="project" value="UniProtKB-SubCell"/>
</dbReference>
<dbReference type="InterPro" id="IPR046884">
    <property type="entry name" value="MnmA-like_central"/>
</dbReference>
<dbReference type="InterPro" id="IPR004506">
    <property type="entry name" value="MnmA-like"/>
</dbReference>
<keyword evidence="7 11" id="KW-0694">RNA-binding</keyword>
<dbReference type="GO" id="GO:0002143">
    <property type="term" value="P:tRNA wobble position uridine thiolation"/>
    <property type="evidence" value="ECO:0007669"/>
    <property type="project" value="TreeGrafter"/>
</dbReference>
<comment type="subcellular location">
    <subcellularLocation>
        <location evidence="11">Cytoplasm</location>
    </subcellularLocation>
</comment>
<dbReference type="NCBIfam" id="TIGR00420">
    <property type="entry name" value="trmU"/>
    <property type="match status" value="1"/>
</dbReference>
<comment type="catalytic activity">
    <reaction evidence="9 11">
        <text>S-sulfanyl-L-cysteinyl-[protein] + uridine(34) in tRNA + AH2 + ATP = 2-thiouridine(34) in tRNA + L-cysteinyl-[protein] + A + AMP + diphosphate + H(+)</text>
        <dbReference type="Rhea" id="RHEA:47032"/>
        <dbReference type="Rhea" id="RHEA-COMP:10131"/>
        <dbReference type="Rhea" id="RHEA-COMP:11726"/>
        <dbReference type="Rhea" id="RHEA-COMP:11727"/>
        <dbReference type="Rhea" id="RHEA-COMP:11728"/>
        <dbReference type="ChEBI" id="CHEBI:13193"/>
        <dbReference type="ChEBI" id="CHEBI:15378"/>
        <dbReference type="ChEBI" id="CHEBI:17499"/>
        <dbReference type="ChEBI" id="CHEBI:29950"/>
        <dbReference type="ChEBI" id="CHEBI:30616"/>
        <dbReference type="ChEBI" id="CHEBI:33019"/>
        <dbReference type="ChEBI" id="CHEBI:61963"/>
        <dbReference type="ChEBI" id="CHEBI:65315"/>
        <dbReference type="ChEBI" id="CHEBI:87170"/>
        <dbReference type="ChEBI" id="CHEBI:456215"/>
        <dbReference type="EC" id="2.8.1.13"/>
    </reaction>
</comment>
<dbReference type="FunFam" id="2.40.30.10:FF:000023">
    <property type="entry name" value="tRNA-specific 2-thiouridylase MnmA"/>
    <property type="match status" value="1"/>
</dbReference>
<keyword evidence="6 11" id="KW-0067">ATP-binding</keyword>
<dbReference type="GO" id="GO:0000049">
    <property type="term" value="F:tRNA binding"/>
    <property type="evidence" value="ECO:0007669"/>
    <property type="project" value="UniProtKB-KW"/>
</dbReference>
<sequence length="359" mass="39652">MKKVMIGMSGGVDSSVAALRLQQEGYDVTGVTLKLFGDEDIIQAPDATRTCCALRDVEDARSVAYRLGFEHLVFNFKDAFRSHVMQPFCDSYLRGETPNPCIDCNRHIKFDAMLRRAEALGYDYIATGHYAVRRQDPATGRYLLCRPKDRSKDQTYVLYNLTQHQLAHTLFPLGDLEKAQVRQMAEAAGLVNSHKPDSQDICFVPDGDYAGYIRHATGAEIQPGDFLDTTGNPIGRHRGLIHYTIGQRKGLGLSLGRPAYVVGKDAASNTVTIGAESDLYTDSFTVRELNWISIPALTAPMQVTVKTRYSQTEVPCRIEPMEDGTCRAVFEAPQRAVTAGQSAVFYDGDTVVGGGIIRR</sequence>
<dbReference type="AlphaFoldDB" id="D4LF96"/>
<feature type="domain" description="tRNA-specific 2-thiouridylase MnmA-like central" evidence="13">
    <location>
        <begin position="222"/>
        <end position="274"/>
    </location>
</feature>
<protein>
    <recommendedName>
        <fullName evidence="11">tRNA-specific 2-thiouridylase MnmA</fullName>
        <ecNumber evidence="11">2.8.1.13</ecNumber>
    </recommendedName>
</protein>
<evidence type="ECO:0000256" key="7">
    <source>
        <dbReference type="ARBA" id="ARBA00022884"/>
    </source>
</evidence>
<evidence type="ECO:0000313" key="15">
    <source>
        <dbReference type="Proteomes" id="UP000007054"/>
    </source>
</evidence>
<dbReference type="Proteomes" id="UP000007054">
    <property type="component" value="Chromosome"/>
</dbReference>
<dbReference type="InterPro" id="IPR014729">
    <property type="entry name" value="Rossmann-like_a/b/a_fold"/>
</dbReference>
<dbReference type="GeneID" id="83156945"/>
<evidence type="ECO:0000256" key="10">
    <source>
        <dbReference type="ARBA" id="ARBA00056575"/>
    </source>
</evidence>
<reference evidence="14" key="1">
    <citation type="submission" date="2010-03" db="EMBL/GenBank/DDBJ databases">
        <title>The genome sequence of Ruminococcus sp. 18P13.</title>
        <authorList>
            <consortium name="metaHIT consortium -- http://www.metahit.eu/"/>
            <person name="Pajon A."/>
            <person name="Turner K."/>
            <person name="Parkhill J."/>
            <person name="Bernalier A."/>
        </authorList>
    </citation>
    <scope>NUCLEOTIDE SEQUENCE [LARGE SCALE GENOMIC DNA]</scope>
    <source>
        <strain evidence="14">Type strain: 18P13</strain>
    </source>
</reference>
<dbReference type="Gene3D" id="2.30.30.280">
    <property type="entry name" value="Adenine nucleotide alpha hydrolases-like domains"/>
    <property type="match status" value="1"/>
</dbReference>
<dbReference type="PANTHER" id="PTHR11933">
    <property type="entry name" value="TRNA 5-METHYLAMINOMETHYL-2-THIOURIDYLATE -METHYLTRANSFERASE"/>
    <property type="match status" value="1"/>
</dbReference>
<evidence type="ECO:0000256" key="3">
    <source>
        <dbReference type="ARBA" id="ARBA00022679"/>
    </source>
</evidence>
<evidence type="ECO:0000256" key="6">
    <source>
        <dbReference type="ARBA" id="ARBA00022840"/>
    </source>
</evidence>
<keyword evidence="1 11" id="KW-0963">Cytoplasm</keyword>
<dbReference type="EC" id="2.8.1.13" evidence="11"/>
<evidence type="ECO:0000313" key="14">
    <source>
        <dbReference type="EMBL" id="CBL18291.1"/>
    </source>
</evidence>
<dbReference type="Pfam" id="PF20259">
    <property type="entry name" value="tRNA_Me_trans_M"/>
    <property type="match status" value="1"/>
</dbReference>
<organism evidence="14 15">
    <name type="scientific">Ruminococcus champanellensis (strain DSM 18848 / JCM 17042 / KCTC 15320 / 18P13)</name>
    <dbReference type="NCBI Taxonomy" id="213810"/>
    <lineage>
        <taxon>Bacteria</taxon>
        <taxon>Bacillati</taxon>
        <taxon>Bacillota</taxon>
        <taxon>Clostridia</taxon>
        <taxon>Eubacteriales</taxon>
        <taxon>Oscillospiraceae</taxon>
        <taxon>Ruminococcus</taxon>
    </lineage>
</organism>
<dbReference type="EMBL" id="FP929052">
    <property type="protein sequence ID" value="CBL18291.1"/>
    <property type="molecule type" value="Genomic_DNA"/>
</dbReference>
<dbReference type="BioCyc" id="RCHA213810:RUM_RS11165-MONOMER"/>
<dbReference type="InterPro" id="IPR023382">
    <property type="entry name" value="MnmA-like_central_sf"/>
</dbReference>
<dbReference type="SUPFAM" id="SSF52402">
    <property type="entry name" value="Adenine nucleotide alpha hydrolases-like"/>
    <property type="match status" value="1"/>
</dbReference>
<dbReference type="Pfam" id="PF20258">
    <property type="entry name" value="tRNA_Me_trans_C"/>
    <property type="match status" value="1"/>
</dbReference>
<dbReference type="PATRIC" id="fig|213810.4.peg.2185"/>
<dbReference type="Pfam" id="PF03054">
    <property type="entry name" value="tRNA_Me_trans"/>
    <property type="match status" value="1"/>
</dbReference>
<keyword evidence="8" id="KW-1015">Disulfide bond</keyword>
<comment type="function">
    <text evidence="10 11">Catalyzes the 2-thiolation of uridine at the wobble position (U34) of tRNA, leading to the formation of s(2)U34.</text>
</comment>
<reference evidence="14" key="2">
    <citation type="submission" date="2010-03" db="EMBL/GenBank/DDBJ databases">
        <authorList>
            <person name="Pajon A."/>
        </authorList>
    </citation>
    <scope>NUCLEOTIDE SEQUENCE</scope>
    <source>
        <strain evidence="14">Type strain: 18P13</strain>
    </source>
</reference>
<dbReference type="FunFam" id="3.40.50.620:FF:000115">
    <property type="entry name" value="tRNA-specific 2-thiouridylase MnmA"/>
    <property type="match status" value="1"/>
</dbReference>
<accession>D4LF96</accession>
<dbReference type="RefSeq" id="WP_015559197.1">
    <property type="nucleotide sequence ID" value="NC_021039.1"/>
</dbReference>
<feature type="binding site" evidence="11">
    <location>
        <position position="33"/>
    </location>
    <ligand>
        <name>ATP</name>
        <dbReference type="ChEBI" id="CHEBI:30616"/>
    </ligand>
</feature>
<dbReference type="Gene3D" id="3.40.50.620">
    <property type="entry name" value="HUPs"/>
    <property type="match status" value="1"/>
</dbReference>
<feature type="site" description="Interaction with tRNA" evidence="11">
    <location>
        <position position="129"/>
    </location>
</feature>
<evidence type="ECO:0000256" key="1">
    <source>
        <dbReference type="ARBA" id="ARBA00022490"/>
    </source>
</evidence>
<evidence type="ECO:0000259" key="12">
    <source>
        <dbReference type="Pfam" id="PF20258"/>
    </source>
</evidence>
<feature type="active site" description="Nucleophile" evidence="11">
    <location>
        <position position="104"/>
    </location>
</feature>
<gene>
    <name evidence="11" type="primary">mnmA</name>
    <name evidence="14" type="ordered locus">RUM_22980</name>
</gene>
<evidence type="ECO:0000256" key="11">
    <source>
        <dbReference type="HAMAP-Rule" id="MF_00144"/>
    </source>
</evidence>
<keyword evidence="3 11" id="KW-0808">Transferase</keyword>
<feature type="binding site" evidence="11">
    <location>
        <position position="128"/>
    </location>
    <ligand>
        <name>ATP</name>
        <dbReference type="ChEBI" id="CHEBI:30616"/>
    </ligand>
</feature>
<feature type="active site" description="Cysteine persulfide intermediate" evidence="11">
    <location>
        <position position="202"/>
    </location>
</feature>
<dbReference type="GO" id="GO:0103016">
    <property type="term" value="F:tRNA-uridine 2-sulfurtransferase activity"/>
    <property type="evidence" value="ECO:0007669"/>
    <property type="project" value="UniProtKB-EC"/>
</dbReference>
<dbReference type="Gene3D" id="2.40.30.10">
    <property type="entry name" value="Translation factors"/>
    <property type="match status" value="1"/>
</dbReference>
<keyword evidence="15" id="KW-1185">Reference proteome</keyword>
<dbReference type="GO" id="GO:0008168">
    <property type="term" value="F:methyltransferase activity"/>
    <property type="evidence" value="ECO:0007669"/>
    <property type="project" value="UniProtKB-KW"/>
</dbReference>